<dbReference type="GeneID" id="59344194"/>
<dbReference type="EMBL" id="JACAZF010000004">
    <property type="protein sequence ID" value="KAF7306951.1"/>
    <property type="molecule type" value="Genomic_DNA"/>
</dbReference>
<evidence type="ECO:0000256" key="1">
    <source>
        <dbReference type="SAM" id="MobiDB-lite"/>
    </source>
</evidence>
<proteinExistence type="predicted"/>
<feature type="compositionally biased region" description="Basic and acidic residues" evidence="1">
    <location>
        <begin position="313"/>
        <end position="339"/>
    </location>
</feature>
<dbReference type="Proteomes" id="UP000636479">
    <property type="component" value="Unassembled WGS sequence"/>
</dbReference>
<protein>
    <submittedName>
        <fullName evidence="2">Uncharacterized protein</fullName>
    </submittedName>
</protein>
<reference evidence="2" key="1">
    <citation type="submission" date="2020-05" db="EMBL/GenBank/DDBJ databases">
        <title>Mycena genomes resolve the evolution of fungal bioluminescence.</title>
        <authorList>
            <person name="Tsai I.J."/>
        </authorList>
    </citation>
    <scope>NUCLEOTIDE SEQUENCE</scope>
    <source>
        <strain evidence="2">171206Taipei</strain>
    </source>
</reference>
<feature type="compositionally biased region" description="Polar residues" evidence="1">
    <location>
        <begin position="362"/>
        <end position="376"/>
    </location>
</feature>
<organism evidence="2 3">
    <name type="scientific">Mycena indigotica</name>
    <dbReference type="NCBI Taxonomy" id="2126181"/>
    <lineage>
        <taxon>Eukaryota</taxon>
        <taxon>Fungi</taxon>
        <taxon>Dikarya</taxon>
        <taxon>Basidiomycota</taxon>
        <taxon>Agaricomycotina</taxon>
        <taxon>Agaricomycetes</taxon>
        <taxon>Agaricomycetidae</taxon>
        <taxon>Agaricales</taxon>
        <taxon>Marasmiineae</taxon>
        <taxon>Mycenaceae</taxon>
        <taxon>Mycena</taxon>
    </lineage>
</organism>
<feature type="region of interest" description="Disordered" evidence="1">
    <location>
        <begin position="136"/>
        <end position="190"/>
    </location>
</feature>
<evidence type="ECO:0000313" key="2">
    <source>
        <dbReference type="EMBL" id="KAF7306951.1"/>
    </source>
</evidence>
<dbReference type="OrthoDB" id="5348546at2759"/>
<feature type="region of interest" description="Disordered" evidence="1">
    <location>
        <begin position="1"/>
        <end position="104"/>
    </location>
</feature>
<name>A0A8H6SWZ6_9AGAR</name>
<feature type="compositionally biased region" description="Polar residues" evidence="1">
    <location>
        <begin position="9"/>
        <end position="25"/>
    </location>
</feature>
<dbReference type="AlphaFoldDB" id="A0A8H6SWZ6"/>
<sequence length="551" mass="60610">MHDHDWRQSAMSSSPVSEHTLSTPSLPHYALPRIQSPSSPVSKDDYRLSWDPPVDSKISLPSFRSLFAAPSDDEEHHSTEYYASSEPEVMQDEDEFLTDSDDEPQHSYFYNSHIRFNISAERGRWKSDPLPRHAVLRLAARTTSPTPSPAPSAVPVQRNISEPAPTVASQREASSEPQLPPSSSPILSHSSPILSPISLSVSPMVGSVSPLSVPGPLSPLSLPPSSIAGDHDMDLLTDDEMVQQPTEDTDIGLGLLAATSAESQESPVDVIVAETSPSIPAKEPESLVQSAKVDDHVLSDLDIPMLIKVSVTSHEESRDESTESEPSRDGKAKNETADKGKKRVAQSASKVDTRKAKKARTVDSTIASRAGGSSNTRSRDTKSRRRESRDSKPKSSRSEQRNKSKKSRASPQPEIDPELCGMLIECLATSRASSLPTSALFKSIMQSYPSVKSRGTEEECLELMERILESGTVAAGGSGVFGKVERETSDDDSERVSEEQWFYQSERDPDQDRAQLFVSIRPAKRAETKKFKNYFYKPLERISRWDPEDAL</sequence>
<accession>A0A8H6SWZ6</accession>
<feature type="compositionally biased region" description="Basic and acidic residues" evidence="1">
    <location>
        <begin position="377"/>
        <end position="402"/>
    </location>
</feature>
<keyword evidence="3" id="KW-1185">Reference proteome</keyword>
<feature type="compositionally biased region" description="Acidic residues" evidence="1">
    <location>
        <begin position="89"/>
        <end position="102"/>
    </location>
</feature>
<dbReference type="RefSeq" id="XP_037221970.1">
    <property type="nucleotide sequence ID" value="XM_037361678.1"/>
</dbReference>
<feature type="region of interest" description="Disordered" evidence="1">
    <location>
        <begin position="311"/>
        <end position="416"/>
    </location>
</feature>
<comment type="caution">
    <text evidence="2">The sequence shown here is derived from an EMBL/GenBank/DDBJ whole genome shotgun (WGS) entry which is preliminary data.</text>
</comment>
<gene>
    <name evidence="2" type="ORF">MIND_00487900</name>
</gene>
<feature type="region of interest" description="Disordered" evidence="1">
    <location>
        <begin position="205"/>
        <end position="237"/>
    </location>
</feature>
<evidence type="ECO:0000313" key="3">
    <source>
        <dbReference type="Proteomes" id="UP000636479"/>
    </source>
</evidence>
<feature type="compositionally biased region" description="Low complexity" evidence="1">
    <location>
        <begin position="205"/>
        <end position="226"/>
    </location>
</feature>